<dbReference type="AlphaFoldDB" id="A0A8J7Z1J7"/>
<dbReference type="Pfam" id="PF04984">
    <property type="entry name" value="Phage_sheath_1"/>
    <property type="match status" value="1"/>
</dbReference>
<sequence length="376" mass="41506">MARLHSRSPGVYLEEIFPTPAPELLTGVCAFLGFADTGAVNIPQALTLWTQFTASFGRSAGYLSSAVYGFFNNGGQLCYVIRLDPNLPVENALAQGLDAIAPLDRMDLVCAPDIVHPTRSSEQIRRMQQAVLDHCDQLGDRFAILDAGYDLSLDAVQHQQRSLSSANAALYFPWIQDENQPIGSFVPPCGHVAGVFARSDRAVGVHQLPANYALEGVLDVKRALTNADQFRLNPDLQVAGINCLRAFPGRGIRVWGGRTLSTDANWRYINVRRLFLTVVRWVELRLADVAFEPNEVQLWIRIERELNAFCETLLQQGALQGRVPQEAFFVKCNAETNPPEERDRGRVITEIGLAPTLPNEFIVVRLIHGTSGVTAA</sequence>
<dbReference type="PANTHER" id="PTHR35861:SF1">
    <property type="entry name" value="PHAGE TAIL SHEATH PROTEIN"/>
    <property type="match status" value="1"/>
</dbReference>
<evidence type="ECO:0000259" key="3">
    <source>
        <dbReference type="Pfam" id="PF17482"/>
    </source>
</evidence>
<dbReference type="Gene3D" id="3.40.50.11780">
    <property type="match status" value="1"/>
</dbReference>
<dbReference type="PANTHER" id="PTHR35861">
    <property type="match status" value="1"/>
</dbReference>
<evidence type="ECO:0000259" key="2">
    <source>
        <dbReference type="Pfam" id="PF04984"/>
    </source>
</evidence>
<name>A0A8J7Z1J7_9CYAN</name>
<evidence type="ECO:0000256" key="1">
    <source>
        <dbReference type="ARBA" id="ARBA00008005"/>
    </source>
</evidence>
<evidence type="ECO:0000313" key="5">
    <source>
        <dbReference type="Proteomes" id="UP000646053"/>
    </source>
</evidence>
<accession>A0A8J7Z1J7</accession>
<gene>
    <name evidence="4" type="ORF">GS601_04050</name>
</gene>
<proteinExistence type="inferred from homology"/>
<comment type="caution">
    <text evidence="4">The sequence shown here is derived from an EMBL/GenBank/DDBJ whole genome shotgun (WGS) entry which is preliminary data.</text>
</comment>
<feature type="domain" description="Tail sheath protein subtilisin-like" evidence="2">
    <location>
        <begin position="97"/>
        <end position="260"/>
    </location>
</feature>
<reference evidence="4" key="1">
    <citation type="submission" date="2019-12" db="EMBL/GenBank/DDBJ databases">
        <title>High-Quality draft genome sequences of three cyanobacteria isolated from the limestone walls of the Old Cathedral of Coimbra.</title>
        <authorList>
            <person name="Tiago I."/>
            <person name="Soares F."/>
            <person name="Portugal A."/>
        </authorList>
    </citation>
    <scope>NUCLEOTIDE SEQUENCE</scope>
    <source>
        <strain evidence="4">A</strain>
    </source>
</reference>
<dbReference type="EMBL" id="WVIE01000003">
    <property type="protein sequence ID" value="NDJ16471.1"/>
    <property type="molecule type" value="Genomic_DNA"/>
</dbReference>
<feature type="domain" description="Tail sheath protein C-terminal" evidence="3">
    <location>
        <begin position="262"/>
        <end position="365"/>
    </location>
</feature>
<evidence type="ECO:0000313" key="4">
    <source>
        <dbReference type="EMBL" id="NDJ16471.1"/>
    </source>
</evidence>
<dbReference type="Proteomes" id="UP000646053">
    <property type="component" value="Unassembled WGS sequence"/>
</dbReference>
<keyword evidence="5" id="KW-1185">Reference proteome</keyword>
<dbReference type="InterPro" id="IPR052042">
    <property type="entry name" value="Tail_sheath_structural"/>
</dbReference>
<comment type="similarity">
    <text evidence="1">Belongs to the myoviridae tail sheath protein family.</text>
</comment>
<dbReference type="RefSeq" id="WP_162421976.1">
    <property type="nucleotide sequence ID" value="NZ_WVIE01000003.1"/>
</dbReference>
<dbReference type="InterPro" id="IPR035089">
    <property type="entry name" value="Phage_sheath_subtilisin"/>
</dbReference>
<organism evidence="4 5">
    <name type="scientific">Myxacorys almedinensis A</name>
    <dbReference type="NCBI Taxonomy" id="2690445"/>
    <lineage>
        <taxon>Bacteria</taxon>
        <taxon>Bacillati</taxon>
        <taxon>Cyanobacteriota</taxon>
        <taxon>Cyanophyceae</taxon>
        <taxon>Leptolyngbyales</taxon>
        <taxon>Leptolyngbyaceae</taxon>
        <taxon>Myxacorys</taxon>
        <taxon>Myxacorys almedinensis</taxon>
    </lineage>
</organism>
<dbReference type="InterPro" id="IPR020287">
    <property type="entry name" value="Tail_sheath_C"/>
</dbReference>
<protein>
    <submittedName>
        <fullName evidence="4">Phage tail sheath family protein</fullName>
    </submittedName>
</protein>
<dbReference type="Pfam" id="PF17482">
    <property type="entry name" value="Phage_sheath_1C"/>
    <property type="match status" value="1"/>
</dbReference>